<comment type="caution">
    <text evidence="4">The sequence shown here is derived from an EMBL/GenBank/DDBJ whole genome shotgun (WGS) entry which is preliminary data.</text>
</comment>
<dbReference type="InterPro" id="IPR016181">
    <property type="entry name" value="Acyl_CoA_acyltransferase"/>
</dbReference>
<feature type="domain" description="N-acetyltransferase" evidence="3">
    <location>
        <begin position="8"/>
        <end position="160"/>
    </location>
</feature>
<dbReference type="InterPro" id="IPR000182">
    <property type="entry name" value="GNAT_dom"/>
</dbReference>
<dbReference type="EC" id="2.3.1.183" evidence="4"/>
<dbReference type="RefSeq" id="WP_204840842.1">
    <property type="nucleotide sequence ID" value="NZ_JAFBCL010000001.1"/>
</dbReference>
<dbReference type="Proteomes" id="UP001195724">
    <property type="component" value="Unassembled WGS sequence"/>
</dbReference>
<organism evidence="4 5">
    <name type="scientific">Saccharothrix algeriensis</name>
    <dbReference type="NCBI Taxonomy" id="173560"/>
    <lineage>
        <taxon>Bacteria</taxon>
        <taxon>Bacillati</taxon>
        <taxon>Actinomycetota</taxon>
        <taxon>Actinomycetes</taxon>
        <taxon>Pseudonocardiales</taxon>
        <taxon>Pseudonocardiaceae</taxon>
        <taxon>Saccharothrix</taxon>
    </lineage>
</organism>
<evidence type="ECO:0000256" key="2">
    <source>
        <dbReference type="ARBA" id="ARBA00023315"/>
    </source>
</evidence>
<keyword evidence="5" id="KW-1185">Reference proteome</keyword>
<dbReference type="Gene3D" id="3.40.630.30">
    <property type="match status" value="1"/>
</dbReference>
<sequence length="183" mass="19737">MTTSAPTTTVRAATAADLEAVRAIYNHAVRHTDATLDTEEKTAEQMVAWLAAHSGRNAAVVAERDGRVLGYGTLSPFAARGGYFPSTEISIYVAADARGTGVGGTLTGWLVDFAREVGYSTIISFNTDTNTASIRMVERHGFVRTGLIRHIGMKLGRLVDLAVFQLVFPENLSRYQDGQDTTP</sequence>
<evidence type="ECO:0000313" key="5">
    <source>
        <dbReference type="Proteomes" id="UP001195724"/>
    </source>
</evidence>
<dbReference type="InterPro" id="IPR050832">
    <property type="entry name" value="Bact_Acetyltransf"/>
</dbReference>
<accession>A0ABS2S0M4</accession>
<dbReference type="SUPFAM" id="SSF55729">
    <property type="entry name" value="Acyl-CoA N-acyltransferases (Nat)"/>
    <property type="match status" value="1"/>
</dbReference>
<evidence type="ECO:0000256" key="1">
    <source>
        <dbReference type="ARBA" id="ARBA00022679"/>
    </source>
</evidence>
<proteinExistence type="predicted"/>
<reference evidence="4 5" key="1">
    <citation type="submission" date="2021-01" db="EMBL/GenBank/DDBJ databases">
        <title>Sequencing the genomes of 1000 actinobacteria strains.</title>
        <authorList>
            <person name="Klenk H.-P."/>
        </authorList>
    </citation>
    <scope>NUCLEOTIDE SEQUENCE [LARGE SCALE GENOMIC DNA]</scope>
    <source>
        <strain evidence="4 5">DSM 44581</strain>
    </source>
</reference>
<keyword evidence="1 4" id="KW-0808">Transferase</keyword>
<evidence type="ECO:0000259" key="3">
    <source>
        <dbReference type="PROSITE" id="PS51186"/>
    </source>
</evidence>
<keyword evidence="2 4" id="KW-0012">Acyltransferase</keyword>
<dbReference type="GO" id="GO:0102971">
    <property type="term" value="F:phosphinothricin N-acetyltransferase activity"/>
    <property type="evidence" value="ECO:0007669"/>
    <property type="project" value="UniProtKB-EC"/>
</dbReference>
<dbReference type="PANTHER" id="PTHR43877">
    <property type="entry name" value="AMINOALKYLPHOSPHONATE N-ACETYLTRANSFERASE-RELATED-RELATED"/>
    <property type="match status" value="1"/>
</dbReference>
<dbReference type="PROSITE" id="PS51186">
    <property type="entry name" value="GNAT"/>
    <property type="match status" value="1"/>
</dbReference>
<protein>
    <submittedName>
        <fullName evidence="4">Phosphinothricin acetyltransferase</fullName>
        <ecNumber evidence="4">2.3.1.183</ecNumber>
    </submittedName>
</protein>
<evidence type="ECO:0000313" key="4">
    <source>
        <dbReference type="EMBL" id="MBM7809782.1"/>
    </source>
</evidence>
<dbReference type="EMBL" id="JAFBCL010000001">
    <property type="protein sequence ID" value="MBM7809782.1"/>
    <property type="molecule type" value="Genomic_DNA"/>
</dbReference>
<dbReference type="Pfam" id="PF00583">
    <property type="entry name" value="Acetyltransf_1"/>
    <property type="match status" value="1"/>
</dbReference>
<name>A0ABS2S0M4_9PSEU</name>
<gene>
    <name evidence="4" type="ORF">JOE68_000647</name>
</gene>